<evidence type="ECO:0000313" key="1">
    <source>
        <dbReference type="EMBL" id="NPD92186.1"/>
    </source>
</evidence>
<proteinExistence type="predicted"/>
<keyword evidence="2" id="KW-1185">Reference proteome</keyword>
<reference evidence="1 2" key="1">
    <citation type="submission" date="2020-05" db="EMBL/GenBank/DDBJ databases">
        <title>Distinct polysaccharide utilization as determinants for interspecies competition between intestinal Prevotella spp.</title>
        <authorList>
            <person name="Galvez E.J.C."/>
            <person name="Iljazovic A."/>
            <person name="Strowig T."/>
        </authorList>
    </citation>
    <scope>NUCLEOTIDE SEQUENCE [LARGE SCALE GENOMIC DNA]</scope>
    <source>
        <strain evidence="1 2">PMUR</strain>
    </source>
</reference>
<dbReference type="EMBL" id="JABKKF010000005">
    <property type="protein sequence ID" value="NPD92186.1"/>
    <property type="molecule type" value="Genomic_DNA"/>
</dbReference>
<accession>A0ABX2AQH0</accession>
<evidence type="ECO:0000313" key="2">
    <source>
        <dbReference type="Proteomes" id="UP000714420"/>
    </source>
</evidence>
<evidence type="ECO:0008006" key="3">
    <source>
        <dbReference type="Google" id="ProtNLM"/>
    </source>
</evidence>
<sequence length="329" mass="37745">MASKLDVYQIVLNKRAGIFKDVILKKNNITDKTITYSKLFNTFYRNLIELIGKDVFCVENKNIGLTLFKGKGERINNILTSHSSVYTIEGFIDAGPYNSVRKLAKMSDPSKRRTINKTDIVTDRYYFYFYFPLDSKIGILMVESKENASIRRAVKPFIERLFKTDATKGCRVNSYFPKWLKMEFIESANLFSLSFEQEIITQTQAEEESVTNSEEFDVKVTIVPKTNISDIQNSNTLINRISKFFALKAGNSTISLSSFANKKGVMKNEEQKKSLPFSIDKENDIRPIIVVDNYISADDNGDFIRDELKSLCDNLLSKIKPEVYGIEHR</sequence>
<comment type="caution">
    <text evidence="1">The sequence shown here is derived from an EMBL/GenBank/DDBJ whole genome shotgun (WGS) entry which is preliminary data.</text>
</comment>
<organism evidence="1 2">
    <name type="scientific">Xylanibacter muris</name>
    <dbReference type="NCBI Taxonomy" id="2736290"/>
    <lineage>
        <taxon>Bacteria</taxon>
        <taxon>Pseudomonadati</taxon>
        <taxon>Bacteroidota</taxon>
        <taxon>Bacteroidia</taxon>
        <taxon>Bacteroidales</taxon>
        <taxon>Prevotellaceae</taxon>
        <taxon>Xylanibacter</taxon>
    </lineage>
</organism>
<protein>
    <recommendedName>
        <fullName evidence="3">DUF4747 family protein</fullName>
    </recommendedName>
</protein>
<gene>
    <name evidence="1" type="ORF">HPS56_07450</name>
</gene>
<name>A0ABX2AQH0_9BACT</name>
<dbReference type="RefSeq" id="WP_172275519.1">
    <property type="nucleotide sequence ID" value="NZ_CASHFH010000026.1"/>
</dbReference>
<dbReference type="Proteomes" id="UP000714420">
    <property type="component" value="Unassembled WGS sequence"/>
</dbReference>